<accession>A0AAV6GX95</accession>
<sequence>ERGGLYVIALSIELVYLVCTAASFITCGSSEQQAAFLLDLGRLRAKHSTNGLIKHRL</sequence>
<dbReference type="AlphaFoldDB" id="A0AAV6GX95"/>
<organism evidence="2 3">
    <name type="scientific">Alosa alosa</name>
    <name type="common">allis shad</name>
    <dbReference type="NCBI Taxonomy" id="278164"/>
    <lineage>
        <taxon>Eukaryota</taxon>
        <taxon>Metazoa</taxon>
        <taxon>Chordata</taxon>
        <taxon>Craniata</taxon>
        <taxon>Vertebrata</taxon>
        <taxon>Euteleostomi</taxon>
        <taxon>Actinopterygii</taxon>
        <taxon>Neopterygii</taxon>
        <taxon>Teleostei</taxon>
        <taxon>Clupei</taxon>
        <taxon>Clupeiformes</taxon>
        <taxon>Clupeoidei</taxon>
        <taxon>Clupeidae</taxon>
        <taxon>Alosa</taxon>
    </lineage>
</organism>
<protein>
    <submittedName>
        <fullName evidence="2">Uncharacterized protein</fullName>
    </submittedName>
</protein>
<keyword evidence="1" id="KW-0472">Membrane</keyword>
<evidence type="ECO:0000313" key="2">
    <source>
        <dbReference type="EMBL" id="KAG5279664.1"/>
    </source>
</evidence>
<dbReference type="Proteomes" id="UP000823561">
    <property type="component" value="Chromosome 6"/>
</dbReference>
<comment type="caution">
    <text evidence="2">The sequence shown here is derived from an EMBL/GenBank/DDBJ whole genome shotgun (WGS) entry which is preliminary data.</text>
</comment>
<keyword evidence="3" id="KW-1185">Reference proteome</keyword>
<dbReference type="EMBL" id="JADWDJ010000006">
    <property type="protein sequence ID" value="KAG5279664.1"/>
    <property type="molecule type" value="Genomic_DNA"/>
</dbReference>
<keyword evidence="1" id="KW-0812">Transmembrane</keyword>
<proteinExistence type="predicted"/>
<evidence type="ECO:0000313" key="3">
    <source>
        <dbReference type="Proteomes" id="UP000823561"/>
    </source>
</evidence>
<gene>
    <name evidence="2" type="ORF">AALO_G00080250</name>
</gene>
<keyword evidence="1" id="KW-1133">Transmembrane helix</keyword>
<name>A0AAV6GX95_9TELE</name>
<feature type="transmembrane region" description="Helical" evidence="1">
    <location>
        <begin position="6"/>
        <end position="27"/>
    </location>
</feature>
<reference evidence="2" key="1">
    <citation type="submission" date="2020-10" db="EMBL/GenBank/DDBJ databases">
        <title>Chromosome-scale genome assembly of the Allis shad, Alosa alosa.</title>
        <authorList>
            <person name="Margot Z."/>
            <person name="Christophe K."/>
            <person name="Cabau C."/>
            <person name="Louis A."/>
            <person name="Berthelot C."/>
            <person name="Parey E."/>
            <person name="Roest Crollius H."/>
            <person name="Montfort J."/>
            <person name="Robinson-Rechavi M."/>
            <person name="Bucao C."/>
            <person name="Bouchez O."/>
            <person name="Gislard M."/>
            <person name="Lluch J."/>
            <person name="Milhes M."/>
            <person name="Lampietro C."/>
            <person name="Lopez Roques C."/>
            <person name="Donnadieu C."/>
            <person name="Braasch I."/>
            <person name="Desvignes T."/>
            <person name="Postlethwait J."/>
            <person name="Bobe J."/>
            <person name="Guiguen Y."/>
        </authorList>
    </citation>
    <scope>NUCLEOTIDE SEQUENCE</scope>
    <source>
        <strain evidence="2">M-15738</strain>
        <tissue evidence="2">Blood</tissue>
    </source>
</reference>
<feature type="non-terminal residue" evidence="2">
    <location>
        <position position="1"/>
    </location>
</feature>
<evidence type="ECO:0000256" key="1">
    <source>
        <dbReference type="SAM" id="Phobius"/>
    </source>
</evidence>